<reference evidence="2 3" key="1">
    <citation type="submission" date="2014-06" db="EMBL/GenBank/DDBJ databases">
        <title>Whole Genome Sequences of Three Symbiotic Endozoicomonas Bacteria.</title>
        <authorList>
            <person name="Neave M.J."/>
            <person name="Apprill A."/>
            <person name="Voolstra C.R."/>
        </authorList>
    </citation>
    <scope>NUCLEOTIDE SEQUENCE [LARGE SCALE GENOMIC DNA]</scope>
    <source>
        <strain evidence="2 3">LMG 24815</strain>
    </source>
</reference>
<organism evidence="2 3">
    <name type="scientific">Endozoicomonas montiporae</name>
    <dbReference type="NCBI Taxonomy" id="1027273"/>
    <lineage>
        <taxon>Bacteria</taxon>
        <taxon>Pseudomonadati</taxon>
        <taxon>Pseudomonadota</taxon>
        <taxon>Gammaproteobacteria</taxon>
        <taxon>Oceanospirillales</taxon>
        <taxon>Endozoicomonadaceae</taxon>
        <taxon>Endozoicomonas</taxon>
    </lineage>
</organism>
<keyword evidence="3" id="KW-1185">Reference proteome</keyword>
<feature type="signal peptide" evidence="1">
    <location>
        <begin position="1"/>
        <end position="22"/>
    </location>
</feature>
<proteinExistence type="predicted"/>
<accession>A0A081N3C4</accession>
<sequence length="246" mass="26862">MITKLLRLSVLALTLSSSSAWASLQSTGRDSFKYTANDGTEKSIKITGFTRFKNAADYLKSSAFGNSREKSTTPPQGAGYEVSSLSCSPQAAGNMTLRDLKHDQELKGPVISTIYAIRFGEDTTNSNSIGFIIVLANGTKLLNFEYHCSVMGIKSGYYKDKTIHQALSDMQSQGSFLGVSASNQALSYWHAPEDFEQTYLNRFKVEESHTLTATILLEHFIVSGAGVINIPGLGQTTYTITEQLNL</sequence>
<dbReference type="AlphaFoldDB" id="A0A081N3C4"/>
<evidence type="ECO:0000313" key="2">
    <source>
        <dbReference type="EMBL" id="KEQ12947.1"/>
    </source>
</evidence>
<dbReference type="RefSeq" id="WP_034878402.1">
    <property type="nucleotide sequence ID" value="NZ_JOKG01000004.1"/>
</dbReference>
<dbReference type="EMBL" id="JOKG01000004">
    <property type="protein sequence ID" value="KEQ12947.1"/>
    <property type="molecule type" value="Genomic_DNA"/>
</dbReference>
<keyword evidence="1" id="KW-0732">Signal</keyword>
<evidence type="ECO:0000256" key="1">
    <source>
        <dbReference type="SAM" id="SignalP"/>
    </source>
</evidence>
<comment type="caution">
    <text evidence="2">The sequence shown here is derived from an EMBL/GenBank/DDBJ whole genome shotgun (WGS) entry which is preliminary data.</text>
</comment>
<feature type="chain" id="PRO_5001760487" evidence="1">
    <location>
        <begin position="23"/>
        <end position="246"/>
    </location>
</feature>
<name>A0A081N3C4_9GAMM</name>
<evidence type="ECO:0000313" key="3">
    <source>
        <dbReference type="Proteomes" id="UP000028006"/>
    </source>
</evidence>
<gene>
    <name evidence="2" type="ORF">GZ77_21180</name>
</gene>
<dbReference type="Proteomes" id="UP000028006">
    <property type="component" value="Unassembled WGS sequence"/>
</dbReference>
<protein>
    <submittedName>
        <fullName evidence="2">Uncharacterized protein</fullName>
    </submittedName>
</protein>